<evidence type="ECO:0000256" key="1">
    <source>
        <dbReference type="ARBA" id="ARBA00007913"/>
    </source>
</evidence>
<dbReference type="InterPro" id="IPR027417">
    <property type="entry name" value="P-loop_NTPase"/>
</dbReference>
<evidence type="ECO:0000256" key="5">
    <source>
        <dbReference type="ARBA" id="ARBA00022840"/>
    </source>
</evidence>
<organism evidence="9 10">
    <name type="scientific">Rotaria sordida</name>
    <dbReference type="NCBI Taxonomy" id="392033"/>
    <lineage>
        <taxon>Eukaryota</taxon>
        <taxon>Metazoa</taxon>
        <taxon>Spiralia</taxon>
        <taxon>Gnathifera</taxon>
        <taxon>Rotifera</taxon>
        <taxon>Eurotatoria</taxon>
        <taxon>Bdelloidea</taxon>
        <taxon>Philodinida</taxon>
        <taxon>Philodinidae</taxon>
        <taxon>Rotaria</taxon>
    </lineage>
</organism>
<dbReference type="PANTHER" id="PTHR43788:SF13">
    <property type="entry name" value="REGULATOR OF NONSENSE TRANSCRIPTS 1"/>
    <property type="match status" value="1"/>
</dbReference>
<dbReference type="Pfam" id="PF13087">
    <property type="entry name" value="AAA_12"/>
    <property type="match status" value="2"/>
</dbReference>
<accession>A0A813X4L3</accession>
<feature type="region of interest" description="Disordered" evidence="7">
    <location>
        <begin position="534"/>
        <end position="563"/>
    </location>
</feature>
<dbReference type="InterPro" id="IPR050534">
    <property type="entry name" value="Coronavir_polyprotein_1ab"/>
</dbReference>
<name>A0A813X4L3_9BILA</name>
<keyword evidence="2" id="KW-0547">Nucleotide-binding</keyword>
<keyword evidence="3" id="KW-0378">Hydrolase</keyword>
<dbReference type="PANTHER" id="PTHR43788">
    <property type="entry name" value="DNA2/NAM7 HELICASE FAMILY MEMBER"/>
    <property type="match status" value="1"/>
</dbReference>
<comment type="caution">
    <text evidence="9">The sequence shown here is derived from an EMBL/GenBank/DDBJ whole genome shotgun (WGS) entry which is preliminary data.</text>
</comment>
<evidence type="ECO:0000256" key="4">
    <source>
        <dbReference type="ARBA" id="ARBA00022806"/>
    </source>
</evidence>
<dbReference type="InterPro" id="IPR014001">
    <property type="entry name" value="Helicase_ATP-bd"/>
</dbReference>
<evidence type="ECO:0000256" key="2">
    <source>
        <dbReference type="ARBA" id="ARBA00022741"/>
    </source>
</evidence>
<dbReference type="OrthoDB" id="6513042at2759"/>
<keyword evidence="4" id="KW-0347">Helicase</keyword>
<evidence type="ECO:0000256" key="6">
    <source>
        <dbReference type="ARBA" id="ARBA00048432"/>
    </source>
</evidence>
<dbReference type="InterPro" id="IPR041679">
    <property type="entry name" value="DNA2/NAM7-like_C"/>
</dbReference>
<dbReference type="Gene3D" id="3.40.50.300">
    <property type="entry name" value="P-loop containing nucleotide triphosphate hydrolases"/>
    <property type="match status" value="3"/>
</dbReference>
<comment type="similarity">
    <text evidence="1">Belongs to the DNA2/NAM7 helicase family.</text>
</comment>
<feature type="compositionally biased region" description="Basic residues" evidence="7">
    <location>
        <begin position="544"/>
        <end position="563"/>
    </location>
</feature>
<dbReference type="AlphaFoldDB" id="A0A813X4L3"/>
<reference evidence="9" key="1">
    <citation type="submission" date="2021-02" db="EMBL/GenBank/DDBJ databases">
        <authorList>
            <person name="Nowell W R."/>
        </authorList>
    </citation>
    <scope>NUCLEOTIDE SEQUENCE</scope>
</reference>
<evidence type="ECO:0000256" key="3">
    <source>
        <dbReference type="ARBA" id="ARBA00022801"/>
    </source>
</evidence>
<dbReference type="InterPro" id="IPR041677">
    <property type="entry name" value="DNA2/NAM7_AAA_11"/>
</dbReference>
<comment type="catalytic activity">
    <reaction evidence="6">
        <text>ATP + H2O = ADP + phosphate + H(+)</text>
        <dbReference type="Rhea" id="RHEA:13065"/>
        <dbReference type="ChEBI" id="CHEBI:15377"/>
        <dbReference type="ChEBI" id="CHEBI:15378"/>
        <dbReference type="ChEBI" id="CHEBI:30616"/>
        <dbReference type="ChEBI" id="CHEBI:43474"/>
        <dbReference type="ChEBI" id="CHEBI:456216"/>
        <dbReference type="EC" id="3.6.4.12"/>
    </reaction>
    <physiologicalReaction direction="left-to-right" evidence="6">
        <dbReference type="Rhea" id="RHEA:13066"/>
    </physiologicalReaction>
</comment>
<dbReference type="Proteomes" id="UP000663882">
    <property type="component" value="Unassembled WGS sequence"/>
</dbReference>
<dbReference type="SMART" id="SM00487">
    <property type="entry name" value="DEXDc"/>
    <property type="match status" value="1"/>
</dbReference>
<dbReference type="GO" id="GO:0016787">
    <property type="term" value="F:hydrolase activity"/>
    <property type="evidence" value="ECO:0007669"/>
    <property type="project" value="UniProtKB-KW"/>
</dbReference>
<evidence type="ECO:0000313" key="10">
    <source>
        <dbReference type="Proteomes" id="UP000663882"/>
    </source>
</evidence>
<sequence>MEFFHIYNVQNKILTNIENNDEQEEKCLEPIFYFEHYKYEKIPSHHFNIGDSVALIDQEQLDEYLNKQNETGEKSPLRLFYQSFGIILSIHPLLSIKFTYWPLSLTNNNYLNRQKLFRLERLPNFVTLNRSIDALGKIIDNKDSLLIKPFLNLSNNIDKDQLKNYAQDQIRNVENNLNDEVDDNEYNHATLNNSQRQAIKNALENRLTFIQGPPGTGKTETSAWIIHLWLQNFFQEGQPILICAETHQAVDNLTRRLLQYRQYRLIRYGEPRTVAPDLHKYTMPTQIELVRREKQGSNPNSTTNKSLFGPAKPKEIREIISKCQILCMTCSGVGILEPSLKFPFILIDEASQITEPNILIPLVRITDQIVLVGDQKQLPPIIKMAEAKPLLERSFFQRLLENININSIMLDTQYRMHPALIDFPSQVFYDGSLKTGIKSEERPTPKEIKFINEQIPLRFVDVDEIRSNNENEIGFLINEQRMNVLLTRAKCAMIVFGNKRTLISNNLWKQWIESVPNVNSTQFTDQCLIKQNQITDQQQSQSTKKTRHYTHNKKKAYSRKNYP</sequence>
<dbReference type="GO" id="GO:0043139">
    <property type="term" value="F:5'-3' DNA helicase activity"/>
    <property type="evidence" value="ECO:0007669"/>
    <property type="project" value="TreeGrafter"/>
</dbReference>
<keyword evidence="5" id="KW-0067">ATP-binding</keyword>
<gene>
    <name evidence="9" type="ORF">RFH988_LOCUS7160</name>
</gene>
<dbReference type="Pfam" id="PF13086">
    <property type="entry name" value="AAA_11"/>
    <property type="match status" value="2"/>
</dbReference>
<feature type="compositionally biased region" description="Low complexity" evidence="7">
    <location>
        <begin position="534"/>
        <end position="543"/>
    </location>
</feature>
<evidence type="ECO:0000313" key="9">
    <source>
        <dbReference type="EMBL" id="CAF0864830.1"/>
    </source>
</evidence>
<evidence type="ECO:0000256" key="7">
    <source>
        <dbReference type="SAM" id="MobiDB-lite"/>
    </source>
</evidence>
<dbReference type="SUPFAM" id="SSF52540">
    <property type="entry name" value="P-loop containing nucleoside triphosphate hydrolases"/>
    <property type="match status" value="1"/>
</dbReference>
<dbReference type="EMBL" id="CAJNOO010000224">
    <property type="protein sequence ID" value="CAF0864830.1"/>
    <property type="molecule type" value="Genomic_DNA"/>
</dbReference>
<dbReference type="GO" id="GO:0005524">
    <property type="term" value="F:ATP binding"/>
    <property type="evidence" value="ECO:0007669"/>
    <property type="project" value="UniProtKB-KW"/>
</dbReference>
<proteinExistence type="inferred from homology"/>
<feature type="domain" description="Helicase ATP-binding" evidence="8">
    <location>
        <begin position="187"/>
        <end position="406"/>
    </location>
</feature>
<protein>
    <recommendedName>
        <fullName evidence="8">Helicase ATP-binding domain-containing protein</fullName>
    </recommendedName>
</protein>
<evidence type="ECO:0000259" key="8">
    <source>
        <dbReference type="SMART" id="SM00487"/>
    </source>
</evidence>